<feature type="chain" id="PRO_5035782373" description="Peptidase S1 domain-containing protein" evidence="2">
    <location>
        <begin position="20"/>
        <end position="283"/>
    </location>
</feature>
<name>A0A8R2M3G7_BOMMO</name>
<dbReference type="GO" id="GO:0006508">
    <property type="term" value="P:proteolysis"/>
    <property type="evidence" value="ECO:0007669"/>
    <property type="project" value="InterPro"/>
</dbReference>
<keyword evidence="1" id="KW-1015">Disulfide bond</keyword>
<dbReference type="CDD" id="cd00190">
    <property type="entry name" value="Tryp_SPc"/>
    <property type="match status" value="1"/>
</dbReference>
<evidence type="ECO:0000259" key="3">
    <source>
        <dbReference type="PROSITE" id="PS50240"/>
    </source>
</evidence>
<dbReference type="PRINTS" id="PR00722">
    <property type="entry name" value="CHYMOTRYPSIN"/>
</dbReference>
<dbReference type="PANTHER" id="PTHR24250">
    <property type="entry name" value="CHYMOTRYPSIN-RELATED"/>
    <property type="match status" value="1"/>
</dbReference>
<dbReference type="Gene3D" id="2.40.10.10">
    <property type="entry name" value="Trypsin-like serine proteases"/>
    <property type="match status" value="1"/>
</dbReference>
<dbReference type="InterPro" id="IPR043504">
    <property type="entry name" value="Peptidase_S1_PA_chymotrypsin"/>
</dbReference>
<reference evidence="5" key="1">
    <citation type="journal article" date="2008" name="Insect Biochem. Mol. Biol.">
        <title>The genome of a lepidopteran model insect, the silkworm Bombyx mori.</title>
        <authorList>
            <consortium name="International Silkworm Genome Consortium"/>
        </authorList>
    </citation>
    <scope>NUCLEOTIDE SEQUENCE [LARGE SCALE GENOMIC DNA]</scope>
    <source>
        <strain evidence="5">p50T</strain>
    </source>
</reference>
<keyword evidence="2" id="KW-0732">Signal</keyword>
<dbReference type="GO" id="GO:0004252">
    <property type="term" value="F:serine-type endopeptidase activity"/>
    <property type="evidence" value="ECO:0007669"/>
    <property type="project" value="InterPro"/>
</dbReference>
<dbReference type="PROSITE" id="PS50240">
    <property type="entry name" value="TRYPSIN_DOM"/>
    <property type="match status" value="1"/>
</dbReference>
<feature type="domain" description="Peptidase S1" evidence="3">
    <location>
        <begin position="38"/>
        <end position="278"/>
    </location>
</feature>
<evidence type="ECO:0000313" key="5">
    <source>
        <dbReference type="Proteomes" id="UP000005204"/>
    </source>
</evidence>
<dbReference type="EnsemblMetazoa" id="XM_038016537.1">
    <property type="protein sequence ID" value="XP_037872465.1"/>
    <property type="gene ID" value="LOC101738401"/>
</dbReference>
<accession>A0A8R2M3G7</accession>
<dbReference type="AlphaFoldDB" id="A0A8R2M3G7"/>
<dbReference type="Pfam" id="PF00089">
    <property type="entry name" value="Trypsin"/>
    <property type="match status" value="1"/>
</dbReference>
<dbReference type="RefSeq" id="XP_062528868.1">
    <property type="nucleotide sequence ID" value="XM_062672884.1"/>
</dbReference>
<sequence length="283" mass="31096">MSLLGVVALLILVGTSVSAEQSLAEKAASHPGVAGSRIVSGWEARDGQFPYMLYLRSVDVHGRISACGGSIIHHKWGMTSARCIARRVVIMLWAGMVDLSRPRVYIETASYFTAPEYMDDLHQLTQPHDIGLVGFNRHLEYSQFIQPIRLMRSADMNKEYAGVKMTTSGWGTDWTNGNPTQILNFVHLRGVNNIVCALWLQSSFHVRVSTICAGPYNVTSQGICSGDSGVPLTLLEEDGQLTQVGVGSFVSSFGCHVGLPNAFVRPGHYHDWIRAVTGIQFDW</sequence>
<dbReference type="InterPro" id="IPR001314">
    <property type="entry name" value="Peptidase_S1A"/>
</dbReference>
<dbReference type="InterPro" id="IPR009003">
    <property type="entry name" value="Peptidase_S1_PA"/>
</dbReference>
<evidence type="ECO:0000256" key="2">
    <source>
        <dbReference type="SAM" id="SignalP"/>
    </source>
</evidence>
<protein>
    <recommendedName>
        <fullName evidence="3">Peptidase S1 domain-containing protein</fullName>
    </recommendedName>
</protein>
<dbReference type="Proteomes" id="UP000005204">
    <property type="component" value="Unassembled WGS sequence"/>
</dbReference>
<dbReference type="SUPFAM" id="SSF50494">
    <property type="entry name" value="Trypsin-like serine proteases"/>
    <property type="match status" value="1"/>
</dbReference>
<evidence type="ECO:0000256" key="1">
    <source>
        <dbReference type="ARBA" id="ARBA00023157"/>
    </source>
</evidence>
<dbReference type="RefSeq" id="XP_037872465.1">
    <property type="nucleotide sequence ID" value="XM_038016537.2"/>
</dbReference>
<dbReference type="GeneID" id="101738401"/>
<proteinExistence type="predicted"/>
<dbReference type="InterPro" id="IPR001254">
    <property type="entry name" value="Trypsin_dom"/>
</dbReference>
<feature type="signal peptide" evidence="2">
    <location>
        <begin position="1"/>
        <end position="19"/>
    </location>
</feature>
<dbReference type="PANTHER" id="PTHR24250:SF50">
    <property type="entry name" value="PEPTIDASE S1 DOMAIN-CONTAINING PROTEIN"/>
    <property type="match status" value="1"/>
</dbReference>
<organism evidence="4 5">
    <name type="scientific">Bombyx mori</name>
    <name type="common">Silk moth</name>
    <dbReference type="NCBI Taxonomy" id="7091"/>
    <lineage>
        <taxon>Eukaryota</taxon>
        <taxon>Metazoa</taxon>
        <taxon>Ecdysozoa</taxon>
        <taxon>Arthropoda</taxon>
        <taxon>Hexapoda</taxon>
        <taxon>Insecta</taxon>
        <taxon>Pterygota</taxon>
        <taxon>Neoptera</taxon>
        <taxon>Endopterygota</taxon>
        <taxon>Lepidoptera</taxon>
        <taxon>Glossata</taxon>
        <taxon>Ditrysia</taxon>
        <taxon>Bombycoidea</taxon>
        <taxon>Bombycidae</taxon>
        <taxon>Bombycinae</taxon>
        <taxon>Bombyx</taxon>
    </lineage>
</organism>
<evidence type="ECO:0000313" key="4">
    <source>
        <dbReference type="EnsemblMetazoa" id="XP_037872465.1"/>
    </source>
</evidence>
<dbReference type="SMART" id="SM00020">
    <property type="entry name" value="Tryp_SPc"/>
    <property type="match status" value="1"/>
</dbReference>
<keyword evidence="5" id="KW-1185">Reference proteome</keyword>
<reference evidence="4" key="2">
    <citation type="submission" date="2022-06" db="UniProtKB">
        <authorList>
            <consortium name="EnsemblMetazoa"/>
        </authorList>
    </citation>
    <scope>IDENTIFICATION</scope>
    <source>
        <strain evidence="4">p50T (Dazao)</strain>
    </source>
</reference>